<name>A0A923KY91_9BURK</name>
<dbReference type="AlphaFoldDB" id="A0A923KY91"/>
<gene>
    <name evidence="2" type="ORF">H8K47_02340</name>
</gene>
<organism evidence="2 3">
    <name type="scientific">Undibacterium rugosum</name>
    <dbReference type="NCBI Taxonomy" id="2762291"/>
    <lineage>
        <taxon>Bacteria</taxon>
        <taxon>Pseudomonadati</taxon>
        <taxon>Pseudomonadota</taxon>
        <taxon>Betaproteobacteria</taxon>
        <taxon>Burkholderiales</taxon>
        <taxon>Oxalobacteraceae</taxon>
        <taxon>Undibacterium</taxon>
    </lineage>
</organism>
<dbReference type="EMBL" id="JACOGG010000002">
    <property type="protein sequence ID" value="MBC3934190.1"/>
    <property type="molecule type" value="Genomic_DNA"/>
</dbReference>
<sequence>MKLNLMKSLSASLFVLCASVPLLVNAAPALRMVVQEGTTSSGDSDYSTRKYQQLASVLSTYLKREVQVTGLSPSRQYDADPLRQADILIARPNAVAGMAIQTLGYSTVVGLDSGVRSQTVLIGPASLKKHLKSPEELKKLRFAMPPADSEVTREALRMLAGMGVNPEALTVYNVNLQATIPFALDNKMADVGVVRTDAAVFAKLTAAGHVVLADGEKTAPWVMLANKKMGDEQVDQLRMAVMSMMNNAEHKAVLQNIRVQNVVDVDPKLYVNAYRRYSLR</sequence>
<evidence type="ECO:0000313" key="3">
    <source>
        <dbReference type="Proteomes" id="UP000612361"/>
    </source>
</evidence>
<reference evidence="2" key="1">
    <citation type="submission" date="2020-08" db="EMBL/GenBank/DDBJ databases">
        <title>Novel species isolated from subtropical streams in China.</title>
        <authorList>
            <person name="Lu H."/>
        </authorList>
    </citation>
    <scope>NUCLEOTIDE SEQUENCE</scope>
    <source>
        <strain evidence="2">CY7W</strain>
    </source>
</reference>
<feature type="chain" id="PRO_5037747806" evidence="1">
    <location>
        <begin position="27"/>
        <end position="280"/>
    </location>
</feature>
<accession>A0A923KY91</accession>
<keyword evidence="1" id="KW-0732">Signal</keyword>
<keyword evidence="3" id="KW-1185">Reference proteome</keyword>
<comment type="caution">
    <text evidence="2">The sequence shown here is derived from an EMBL/GenBank/DDBJ whole genome shotgun (WGS) entry which is preliminary data.</text>
</comment>
<feature type="signal peptide" evidence="1">
    <location>
        <begin position="1"/>
        <end position="26"/>
    </location>
</feature>
<dbReference type="SUPFAM" id="SSF53850">
    <property type="entry name" value="Periplasmic binding protein-like II"/>
    <property type="match status" value="1"/>
</dbReference>
<evidence type="ECO:0000256" key="1">
    <source>
        <dbReference type="SAM" id="SignalP"/>
    </source>
</evidence>
<dbReference type="Pfam" id="PF12974">
    <property type="entry name" value="Phosphonate-bd"/>
    <property type="match status" value="1"/>
</dbReference>
<evidence type="ECO:0000313" key="2">
    <source>
        <dbReference type="EMBL" id="MBC3934190.1"/>
    </source>
</evidence>
<protein>
    <submittedName>
        <fullName evidence="2">PhnD/SsuA/transferrin family substrate-binding protein</fullName>
    </submittedName>
</protein>
<dbReference type="RefSeq" id="WP_186879822.1">
    <property type="nucleotide sequence ID" value="NZ_JACOGG010000002.1"/>
</dbReference>
<proteinExistence type="predicted"/>
<dbReference type="Proteomes" id="UP000612361">
    <property type="component" value="Unassembled WGS sequence"/>
</dbReference>